<keyword evidence="2" id="KW-1185">Reference proteome</keyword>
<evidence type="ECO:0000313" key="1">
    <source>
        <dbReference type="EMBL" id="VDP23891.1"/>
    </source>
</evidence>
<accession>A0A183GFN2</accession>
<evidence type="ECO:0000313" key="2">
    <source>
        <dbReference type="Proteomes" id="UP000050761"/>
    </source>
</evidence>
<accession>A0A3P8BR37</accession>
<dbReference type="EMBL" id="UZAH01032793">
    <property type="protein sequence ID" value="VDP23891.1"/>
    <property type="molecule type" value="Genomic_DNA"/>
</dbReference>
<dbReference type="InterPro" id="IPR052560">
    <property type="entry name" value="RdDP_mobile_element"/>
</dbReference>
<dbReference type="WBParaSite" id="HPBE_0002121401-mRNA-1">
    <property type="protein sequence ID" value="HPBE_0002121401-mRNA-1"/>
    <property type="gene ID" value="HPBE_0002121401"/>
</dbReference>
<dbReference type="OrthoDB" id="5905407at2759"/>
<protein>
    <submittedName>
        <fullName evidence="3">Reverse transcriptase domain-containing protein</fullName>
    </submittedName>
</protein>
<sequence>MVSDFFINSPTSEDVEKFLGINDKNSCLLMDRKMVLNRWRNYFDEISTVEFAHPAIPSAPPIYCPIQQITVVETEAASKKMKLSKATSSDDFAADLFKSKFCYPAEWLTTFFNQVIEEKKVLDIWQRSTTIPIWKKGSPSNCTNYRPIQLLSHSMRIFEWIVDGRICDIVQLSTNQCGFVAGYLEGQGLINNLKLFLPSHPLHGHIFHHYSHIYSSQ</sequence>
<dbReference type="AlphaFoldDB" id="A0A183GFN2"/>
<organism evidence="2 3">
    <name type="scientific">Heligmosomoides polygyrus</name>
    <name type="common">Parasitic roundworm</name>
    <dbReference type="NCBI Taxonomy" id="6339"/>
    <lineage>
        <taxon>Eukaryota</taxon>
        <taxon>Metazoa</taxon>
        <taxon>Ecdysozoa</taxon>
        <taxon>Nematoda</taxon>
        <taxon>Chromadorea</taxon>
        <taxon>Rhabditida</taxon>
        <taxon>Rhabditina</taxon>
        <taxon>Rhabditomorpha</taxon>
        <taxon>Strongyloidea</taxon>
        <taxon>Heligmosomidae</taxon>
        <taxon>Heligmosomoides</taxon>
    </lineage>
</organism>
<evidence type="ECO:0000313" key="3">
    <source>
        <dbReference type="WBParaSite" id="HPBE_0002121401-mRNA-1"/>
    </source>
</evidence>
<dbReference type="Proteomes" id="UP000050761">
    <property type="component" value="Unassembled WGS sequence"/>
</dbReference>
<reference evidence="1 2" key="1">
    <citation type="submission" date="2018-11" db="EMBL/GenBank/DDBJ databases">
        <authorList>
            <consortium name="Pathogen Informatics"/>
        </authorList>
    </citation>
    <scope>NUCLEOTIDE SEQUENCE [LARGE SCALE GENOMIC DNA]</scope>
</reference>
<proteinExistence type="predicted"/>
<gene>
    <name evidence="1" type="ORF">HPBE_LOCUS21213</name>
</gene>
<reference evidence="3" key="2">
    <citation type="submission" date="2019-09" db="UniProtKB">
        <authorList>
            <consortium name="WormBaseParasite"/>
        </authorList>
    </citation>
    <scope>IDENTIFICATION</scope>
</reference>
<dbReference type="PANTHER" id="PTHR36688">
    <property type="entry name" value="ENDO/EXONUCLEASE/PHOSPHATASE DOMAIN-CONTAINING PROTEIN"/>
    <property type="match status" value="1"/>
</dbReference>
<name>A0A183GFN2_HELPZ</name>
<dbReference type="PANTHER" id="PTHR36688:SF1">
    <property type="entry name" value="ENDONUCLEASE_EXONUCLEASE_PHOSPHATASE DOMAIN-CONTAINING PROTEIN"/>
    <property type="match status" value="1"/>
</dbReference>